<keyword evidence="1" id="KW-1133">Transmembrane helix</keyword>
<proteinExistence type="predicted"/>
<dbReference type="KEGG" id="lsf:I8J32_007860"/>
<dbReference type="AlphaFoldDB" id="A0A974Y3D3"/>
<keyword evidence="1" id="KW-0812">Transmembrane</keyword>
<protein>
    <submittedName>
        <fullName evidence="2">Uncharacterized protein</fullName>
    </submittedName>
</protein>
<keyword evidence="3" id="KW-1185">Reference proteome</keyword>
<keyword evidence="1" id="KW-0472">Membrane</keyword>
<reference evidence="2 3" key="1">
    <citation type="submission" date="2021-03" db="EMBL/GenBank/DDBJ databases">
        <title>Lysobacter sp. nov. isolated from soil of gangwondo yeongwol, south Korea.</title>
        <authorList>
            <person name="Kim K.R."/>
            <person name="Kim K.H."/>
            <person name="Jeon C.O."/>
        </authorList>
    </citation>
    <scope>NUCLEOTIDE SEQUENCE [LARGE SCALE GENOMIC DNA]</scope>
    <source>
        <strain evidence="2 3">R19</strain>
    </source>
</reference>
<evidence type="ECO:0000313" key="2">
    <source>
        <dbReference type="EMBL" id="QSX79740.1"/>
    </source>
</evidence>
<sequence length="102" mass="11109">MTTHDPYVAPTTLTFPASTGRSRAARVAHAVGCVLLIVALLLLIASAVMAWDGVRYDTRHGGVYAIMSAMFMTVFVALPMFGTGAWLVTRFRARPRQQEPAK</sequence>
<name>A0A974Y3D3_9GAMM</name>
<accession>A0A974Y3D3</accession>
<dbReference type="Proteomes" id="UP000639274">
    <property type="component" value="Chromosome"/>
</dbReference>
<gene>
    <name evidence="2" type="ORF">I8J32_007860</name>
</gene>
<feature type="transmembrane region" description="Helical" evidence="1">
    <location>
        <begin position="27"/>
        <end position="51"/>
    </location>
</feature>
<feature type="transmembrane region" description="Helical" evidence="1">
    <location>
        <begin position="63"/>
        <end position="88"/>
    </location>
</feature>
<evidence type="ECO:0000313" key="3">
    <source>
        <dbReference type="Proteomes" id="UP000639274"/>
    </source>
</evidence>
<dbReference type="EMBL" id="CP071518">
    <property type="protein sequence ID" value="QSX79740.1"/>
    <property type="molecule type" value="Genomic_DNA"/>
</dbReference>
<dbReference type="RefSeq" id="WP_200610413.1">
    <property type="nucleotide sequence ID" value="NZ_CP071518.1"/>
</dbReference>
<organism evidence="2 3">
    <name type="scientific">Agrilutibacter solisilvae</name>
    <dbReference type="NCBI Taxonomy" id="2763317"/>
    <lineage>
        <taxon>Bacteria</taxon>
        <taxon>Pseudomonadati</taxon>
        <taxon>Pseudomonadota</taxon>
        <taxon>Gammaproteobacteria</taxon>
        <taxon>Lysobacterales</taxon>
        <taxon>Lysobacteraceae</taxon>
        <taxon>Agrilutibacter</taxon>
    </lineage>
</organism>
<evidence type="ECO:0000256" key="1">
    <source>
        <dbReference type="SAM" id="Phobius"/>
    </source>
</evidence>